<dbReference type="GO" id="GO:0004180">
    <property type="term" value="F:carboxypeptidase activity"/>
    <property type="evidence" value="ECO:0007669"/>
    <property type="project" value="UniProtKB-ARBA"/>
</dbReference>
<evidence type="ECO:0000256" key="7">
    <source>
        <dbReference type="PROSITE-ProRule" id="PRU01373"/>
    </source>
</evidence>
<organism evidence="10 11">
    <name type="scientific">Sphingomonas piscis</name>
    <dbReference type="NCBI Taxonomy" id="2714943"/>
    <lineage>
        <taxon>Bacteria</taxon>
        <taxon>Pseudomonadati</taxon>
        <taxon>Pseudomonadota</taxon>
        <taxon>Alphaproteobacteria</taxon>
        <taxon>Sphingomonadales</taxon>
        <taxon>Sphingomonadaceae</taxon>
        <taxon>Sphingomonas</taxon>
    </lineage>
</organism>
<dbReference type="GO" id="GO:0071555">
    <property type="term" value="P:cell wall organization"/>
    <property type="evidence" value="ECO:0007669"/>
    <property type="project" value="UniProtKB-UniRule"/>
</dbReference>
<evidence type="ECO:0000256" key="2">
    <source>
        <dbReference type="ARBA" id="ARBA00005992"/>
    </source>
</evidence>
<dbReference type="InterPro" id="IPR036365">
    <property type="entry name" value="PGBD-like_sf"/>
</dbReference>
<keyword evidence="5 7" id="KW-0573">Peptidoglycan synthesis</keyword>
<dbReference type="UniPathway" id="UPA00219"/>
<reference evidence="10 11" key="1">
    <citation type="submission" date="2020-03" db="EMBL/GenBank/DDBJ databases">
        <title>Sphingomonas sp. nov., isolated from fish.</title>
        <authorList>
            <person name="Hyun D.-W."/>
            <person name="Bae J.-W."/>
        </authorList>
    </citation>
    <scope>NUCLEOTIDE SEQUENCE [LARGE SCALE GENOMIC DNA]</scope>
    <source>
        <strain evidence="10 11">HDW15B</strain>
    </source>
</reference>
<dbReference type="InterPro" id="IPR005490">
    <property type="entry name" value="LD_TPept_cat_dom"/>
</dbReference>
<accession>A0A6G7YNY7</accession>
<gene>
    <name evidence="10" type="ORF">G7077_05630</name>
</gene>
<dbReference type="PANTHER" id="PTHR41533:SF2">
    <property type="entry name" value="BLR7131 PROTEIN"/>
    <property type="match status" value="1"/>
</dbReference>
<protein>
    <submittedName>
        <fullName evidence="10">L,D-transpeptidase family protein</fullName>
    </submittedName>
</protein>
<feature type="signal peptide" evidence="8">
    <location>
        <begin position="1"/>
        <end position="22"/>
    </location>
</feature>
<dbReference type="Pfam" id="PF03734">
    <property type="entry name" value="YkuD"/>
    <property type="match status" value="1"/>
</dbReference>
<dbReference type="KEGG" id="spii:G7077_05630"/>
<dbReference type="InterPro" id="IPR052905">
    <property type="entry name" value="LD-transpeptidase_YkuD-like"/>
</dbReference>
<evidence type="ECO:0000256" key="1">
    <source>
        <dbReference type="ARBA" id="ARBA00004752"/>
    </source>
</evidence>
<evidence type="ECO:0000256" key="8">
    <source>
        <dbReference type="SAM" id="SignalP"/>
    </source>
</evidence>
<dbReference type="Pfam" id="PF01471">
    <property type="entry name" value="PG_binding_1"/>
    <property type="match status" value="1"/>
</dbReference>
<evidence type="ECO:0000256" key="4">
    <source>
        <dbReference type="ARBA" id="ARBA00022960"/>
    </source>
</evidence>
<dbReference type="GO" id="GO:0016740">
    <property type="term" value="F:transferase activity"/>
    <property type="evidence" value="ECO:0007669"/>
    <property type="project" value="UniProtKB-KW"/>
</dbReference>
<keyword evidence="6 7" id="KW-0961">Cell wall biogenesis/degradation</keyword>
<keyword evidence="4 7" id="KW-0133">Cell shape</keyword>
<evidence type="ECO:0000313" key="10">
    <source>
        <dbReference type="EMBL" id="QIK78458.1"/>
    </source>
</evidence>
<keyword evidence="8" id="KW-0732">Signal</keyword>
<feature type="domain" description="L,D-TPase catalytic" evidence="9">
    <location>
        <begin position="195"/>
        <end position="387"/>
    </location>
</feature>
<comment type="similarity">
    <text evidence="2">Belongs to the YkuD family.</text>
</comment>
<sequence length="423" mass="47456">MRKNHYLLIALAASVLATPSMAQRRGDEPIAVPRTIKQGVDFVYVDPQMSNVAKRRQRPQNWLQRVFRADFGRSRTQPNPLFLQLAQGLQQYQARWGNLPQTKVPVGAPLKRGMTGPRVKALRTRLGLSPQGGYDDALFQAVATYQTVHGLGNADGVAGRATIASLNRGYSHYAKRLAINVERAWRLPATRAFDRYVVVDSGAAEAYLYDRDRVVDGMKVVVGSPKTKTPMMAVIMRNAKANPYWNVPPELIRSLTAKKVKEQGVSYFKNFHYEVLSDWGPNAKLVDPKTINWKQIAAGKPTDIRVRQLPGPWNSMGAMKFEMPNDFGIYLHDTPHKELFAKNDRWLSNGCVRLEDWRRFAGWVFGGVPNGGQLEHEFALPKPVPVYMTYLTVEPSPGNGVVFRPDPYAFDTLAMPQMFGTAA</sequence>
<dbReference type="SUPFAM" id="SSF47090">
    <property type="entry name" value="PGBD-like"/>
    <property type="match status" value="1"/>
</dbReference>
<evidence type="ECO:0000313" key="11">
    <source>
        <dbReference type="Proteomes" id="UP000503222"/>
    </source>
</evidence>
<dbReference type="InterPro" id="IPR038063">
    <property type="entry name" value="Transpep_catalytic_dom"/>
</dbReference>
<keyword evidence="3" id="KW-0808">Transferase</keyword>
<dbReference type="PANTHER" id="PTHR41533">
    <property type="entry name" value="L,D-TRANSPEPTIDASE HI_1667-RELATED"/>
    <property type="match status" value="1"/>
</dbReference>
<evidence type="ECO:0000256" key="6">
    <source>
        <dbReference type="ARBA" id="ARBA00023316"/>
    </source>
</evidence>
<evidence type="ECO:0000256" key="5">
    <source>
        <dbReference type="ARBA" id="ARBA00022984"/>
    </source>
</evidence>
<feature type="active site" description="Proton donor/acceptor" evidence="7">
    <location>
        <position position="332"/>
    </location>
</feature>
<dbReference type="InterPro" id="IPR036366">
    <property type="entry name" value="PGBDSf"/>
</dbReference>
<dbReference type="CDD" id="cd16913">
    <property type="entry name" value="YkuD_like"/>
    <property type="match status" value="1"/>
</dbReference>
<feature type="chain" id="PRO_5026119401" evidence="8">
    <location>
        <begin position="23"/>
        <end position="423"/>
    </location>
</feature>
<dbReference type="AlphaFoldDB" id="A0A6G7YNY7"/>
<dbReference type="Gene3D" id="1.10.101.10">
    <property type="entry name" value="PGBD-like superfamily/PGBD"/>
    <property type="match status" value="1"/>
</dbReference>
<dbReference type="Proteomes" id="UP000503222">
    <property type="component" value="Chromosome"/>
</dbReference>
<comment type="pathway">
    <text evidence="1 7">Cell wall biogenesis; peptidoglycan biosynthesis.</text>
</comment>
<dbReference type="EMBL" id="CP049869">
    <property type="protein sequence ID" value="QIK78458.1"/>
    <property type="molecule type" value="Genomic_DNA"/>
</dbReference>
<proteinExistence type="inferred from homology"/>
<dbReference type="InterPro" id="IPR002477">
    <property type="entry name" value="Peptidoglycan-bd-like"/>
</dbReference>
<keyword evidence="11" id="KW-1185">Reference proteome</keyword>
<dbReference type="SUPFAM" id="SSF141523">
    <property type="entry name" value="L,D-transpeptidase catalytic domain-like"/>
    <property type="match status" value="1"/>
</dbReference>
<dbReference type="PROSITE" id="PS52029">
    <property type="entry name" value="LD_TPASE"/>
    <property type="match status" value="1"/>
</dbReference>
<dbReference type="GO" id="GO:0009252">
    <property type="term" value="P:peptidoglycan biosynthetic process"/>
    <property type="evidence" value="ECO:0007669"/>
    <property type="project" value="UniProtKB-UniPathway"/>
</dbReference>
<name>A0A6G7YNY7_9SPHN</name>
<dbReference type="GO" id="GO:0008360">
    <property type="term" value="P:regulation of cell shape"/>
    <property type="evidence" value="ECO:0007669"/>
    <property type="project" value="UniProtKB-UniRule"/>
</dbReference>
<evidence type="ECO:0000259" key="9">
    <source>
        <dbReference type="PROSITE" id="PS52029"/>
    </source>
</evidence>
<feature type="active site" description="Nucleophile" evidence="7">
    <location>
        <position position="351"/>
    </location>
</feature>
<dbReference type="Gene3D" id="2.40.440.10">
    <property type="entry name" value="L,D-transpeptidase catalytic domain-like"/>
    <property type="match status" value="1"/>
</dbReference>
<dbReference type="RefSeq" id="WP_166410851.1">
    <property type="nucleotide sequence ID" value="NZ_CP049869.1"/>
</dbReference>
<evidence type="ECO:0000256" key="3">
    <source>
        <dbReference type="ARBA" id="ARBA00022679"/>
    </source>
</evidence>